<keyword evidence="1" id="KW-0805">Transcription regulation</keyword>
<proteinExistence type="predicted"/>
<keyword evidence="3" id="KW-0804">Transcription</keyword>
<dbReference type="GO" id="GO:0003677">
    <property type="term" value="F:DNA binding"/>
    <property type="evidence" value="ECO:0007669"/>
    <property type="project" value="UniProtKB-UniRule"/>
</dbReference>
<evidence type="ECO:0000259" key="5">
    <source>
        <dbReference type="PROSITE" id="PS50977"/>
    </source>
</evidence>
<keyword evidence="2 4" id="KW-0238">DNA-binding</keyword>
<dbReference type="GeneID" id="83627879"/>
<dbReference type="SUPFAM" id="SSF46689">
    <property type="entry name" value="Homeodomain-like"/>
    <property type="match status" value="1"/>
</dbReference>
<feature type="domain" description="HTH tetR-type" evidence="5">
    <location>
        <begin position="8"/>
        <end position="68"/>
    </location>
</feature>
<organism evidence="7 8">
    <name type="scientific">Mycobacterium kiyosense</name>
    <dbReference type="NCBI Taxonomy" id="2871094"/>
    <lineage>
        <taxon>Bacteria</taxon>
        <taxon>Bacillati</taxon>
        <taxon>Actinomycetota</taxon>
        <taxon>Actinomycetes</taxon>
        <taxon>Mycobacteriales</taxon>
        <taxon>Mycobacteriaceae</taxon>
        <taxon>Mycobacterium</taxon>
    </lineage>
</organism>
<dbReference type="EMBL" id="BRXE01000009">
    <property type="protein sequence ID" value="GLB82124.1"/>
    <property type="molecule type" value="Genomic_DNA"/>
</dbReference>
<dbReference type="InterPro" id="IPR001647">
    <property type="entry name" value="HTH_TetR"/>
</dbReference>
<keyword evidence="8" id="KW-1185">Reference proteome</keyword>
<feature type="DNA-binding region" description="H-T-H motif" evidence="4">
    <location>
        <begin position="31"/>
        <end position="50"/>
    </location>
</feature>
<dbReference type="RefSeq" id="WP_236977771.1">
    <property type="nucleotide sequence ID" value="NZ_BRXE01000009.1"/>
</dbReference>
<evidence type="ECO:0000313" key="8">
    <source>
        <dbReference type="Proteomes" id="UP001064782"/>
    </source>
</evidence>
<dbReference type="InterPro" id="IPR009057">
    <property type="entry name" value="Homeodomain-like_sf"/>
</dbReference>
<comment type="caution">
    <text evidence="7">The sequence shown here is derived from an EMBL/GenBank/DDBJ whole genome shotgun (WGS) entry which is preliminary data.</text>
</comment>
<dbReference type="Gene3D" id="1.10.357.10">
    <property type="entry name" value="Tetracycline Repressor, domain 2"/>
    <property type="match status" value="1"/>
</dbReference>
<dbReference type="PROSITE" id="PS50977">
    <property type="entry name" value="HTH_TETR_2"/>
    <property type="match status" value="1"/>
</dbReference>
<dbReference type="InterPro" id="IPR054126">
    <property type="entry name" value="CprB_TetR_C"/>
</dbReference>
<reference evidence="7" key="1">
    <citation type="submission" date="2022-08" db="EMBL/GenBank/DDBJ databases">
        <title>Mycobacterium kiyosense sp. nov., scotochromogenic slow-glowing species isolated from respiratory specimens.</title>
        <authorList>
            <person name="Fukano H."/>
            <person name="Kazumi Y."/>
            <person name="Sakagami N."/>
            <person name="Ato M."/>
            <person name="Mitarai S."/>
            <person name="Hoshino Y."/>
        </authorList>
    </citation>
    <scope>NUCLEOTIDE SEQUENCE</scope>
    <source>
        <strain evidence="7">1413</strain>
        <strain evidence="6">SRL2020-028</strain>
    </source>
</reference>
<dbReference type="Pfam" id="PF21935">
    <property type="entry name" value="TetR_C_45"/>
    <property type="match status" value="1"/>
</dbReference>
<sequence>MARQVRSELTRRRILDAAIDVFSEVGYAAAGWGTIIDRTGMTKGALYHHFDSKEALASDIIDEGSAVLLAAFENVCGSASPALENMIHGTFAITHVLGSDKTARAAEQLVGALSGFNEAAGRCCTSWVAAMTTQAKRAIAEGDLREDVDAQALSEAVVGAMFGTRMLAIAMTCGRAGEGLAKELNAQLSQIWMLLLPGVAAEASLPYFRQYLAREVMRQHRAVETAPVSGPVAVPDGG</sequence>
<gene>
    <name evidence="7" type="ORF">Mkiyose1413_32670</name>
    <name evidence="6" type="ORF">SRL2020028_13800</name>
</gene>
<dbReference type="InterPro" id="IPR036271">
    <property type="entry name" value="Tet_transcr_reg_TetR-rel_C_sf"/>
</dbReference>
<name>A0A9P3Q7P6_9MYCO</name>
<evidence type="ECO:0000256" key="1">
    <source>
        <dbReference type="ARBA" id="ARBA00023015"/>
    </source>
</evidence>
<dbReference type="SUPFAM" id="SSF48498">
    <property type="entry name" value="Tetracyclin repressor-like, C-terminal domain"/>
    <property type="match status" value="1"/>
</dbReference>
<dbReference type="Proteomes" id="UP001165663">
    <property type="component" value="Unassembled WGS sequence"/>
</dbReference>
<dbReference type="AlphaFoldDB" id="A0A9P3Q7P6"/>
<evidence type="ECO:0000256" key="3">
    <source>
        <dbReference type="ARBA" id="ARBA00023163"/>
    </source>
</evidence>
<evidence type="ECO:0000256" key="4">
    <source>
        <dbReference type="PROSITE-ProRule" id="PRU00335"/>
    </source>
</evidence>
<dbReference type="PANTHER" id="PTHR47506">
    <property type="entry name" value="TRANSCRIPTIONAL REGULATORY PROTEIN"/>
    <property type="match status" value="1"/>
</dbReference>
<protein>
    <submittedName>
        <fullName evidence="7">TetR family transcriptional regulator</fullName>
    </submittedName>
</protein>
<dbReference type="PANTHER" id="PTHR47506:SF3">
    <property type="entry name" value="HTH-TYPE TRANSCRIPTIONAL REGULATOR LMRA"/>
    <property type="match status" value="1"/>
</dbReference>
<dbReference type="Proteomes" id="UP001064782">
    <property type="component" value="Unassembled WGS sequence"/>
</dbReference>
<dbReference type="Pfam" id="PF00440">
    <property type="entry name" value="TetR_N"/>
    <property type="match status" value="1"/>
</dbReference>
<evidence type="ECO:0000313" key="7">
    <source>
        <dbReference type="EMBL" id="GLD31384.1"/>
    </source>
</evidence>
<dbReference type="EMBL" id="BRZI01000024">
    <property type="protein sequence ID" value="GLD31384.1"/>
    <property type="molecule type" value="Genomic_DNA"/>
</dbReference>
<evidence type="ECO:0000313" key="6">
    <source>
        <dbReference type="EMBL" id="GLB82124.1"/>
    </source>
</evidence>
<evidence type="ECO:0000256" key="2">
    <source>
        <dbReference type="ARBA" id="ARBA00023125"/>
    </source>
</evidence>
<dbReference type="PRINTS" id="PR00455">
    <property type="entry name" value="HTHTETR"/>
</dbReference>
<accession>A0A9P3Q7P6</accession>